<keyword evidence="4" id="KW-0274">FAD</keyword>
<dbReference type="AlphaFoldDB" id="A0AA40BZU8"/>
<sequence length="452" mass="50747">MPPFKVIIVGGGPAGLITGHCLAKAGIDFEVLESRDKHDLNAGASNALWPHSVRVFDQLGLLEEATKIHSPVDYRQSIAPDGTPFYKSDVFKQTRELHGHSFMLFHRAELLDLLDRRLPDRASRVHNNKKVTAIETHEHGVKVVCADGSAFEGSMVIGADGANSTVRRLMEETSAQPPKKEAMKTTYVGLYGSCPRLPDFEDGIFYETHGPKYSIQLGVGNTRGYFVIYHRLDQPTTARHKFSEEEKAALAAEYADRFTTPEHRFKDIWDIALWSHMAHIEEGLTEKWYGERIVLVGDNVHKMMPNAGFGFNNAVISAAVLTNGLRRLVLEKGDSADISTEELTKVFAEYERIRKPDAKKFVDVSAAYARSVAWDNLLFRVVDRYIGPYIRMDILLLKGLMSPLVRQGLVLDFLDEKDFREGSVKWKNPRQTATKVREAEDGNGKKSDEQSA</sequence>
<feature type="compositionally biased region" description="Basic and acidic residues" evidence="6">
    <location>
        <begin position="435"/>
        <end position="452"/>
    </location>
</feature>
<comment type="caution">
    <text evidence="8">The sequence shown here is derived from an EMBL/GenBank/DDBJ whole genome shotgun (WGS) entry which is preliminary data.</text>
</comment>
<dbReference type="PANTHER" id="PTHR47356">
    <property type="entry name" value="FAD-DEPENDENT MONOOXYGENASE ASQG-RELATED"/>
    <property type="match status" value="1"/>
</dbReference>
<feature type="region of interest" description="Disordered" evidence="6">
    <location>
        <begin position="429"/>
        <end position="452"/>
    </location>
</feature>
<dbReference type="EMBL" id="JAULSU010000004">
    <property type="protein sequence ID" value="KAK0619549.1"/>
    <property type="molecule type" value="Genomic_DNA"/>
</dbReference>
<organism evidence="8 9">
    <name type="scientific">Immersiella caudata</name>
    <dbReference type="NCBI Taxonomy" id="314043"/>
    <lineage>
        <taxon>Eukaryota</taxon>
        <taxon>Fungi</taxon>
        <taxon>Dikarya</taxon>
        <taxon>Ascomycota</taxon>
        <taxon>Pezizomycotina</taxon>
        <taxon>Sordariomycetes</taxon>
        <taxon>Sordariomycetidae</taxon>
        <taxon>Sordariales</taxon>
        <taxon>Lasiosphaeriaceae</taxon>
        <taxon>Immersiella</taxon>
    </lineage>
</organism>
<evidence type="ECO:0000313" key="9">
    <source>
        <dbReference type="Proteomes" id="UP001175000"/>
    </source>
</evidence>
<proteinExistence type="inferred from homology"/>
<dbReference type="InterPro" id="IPR002938">
    <property type="entry name" value="FAD-bd"/>
</dbReference>
<keyword evidence="5" id="KW-0560">Oxidoreductase</keyword>
<dbReference type="SUPFAM" id="SSF51905">
    <property type="entry name" value="FAD/NAD(P)-binding domain"/>
    <property type="match status" value="1"/>
</dbReference>
<reference evidence="8" key="1">
    <citation type="submission" date="2023-06" db="EMBL/GenBank/DDBJ databases">
        <title>Genome-scale phylogeny and comparative genomics of the fungal order Sordariales.</title>
        <authorList>
            <consortium name="Lawrence Berkeley National Laboratory"/>
            <person name="Hensen N."/>
            <person name="Bonometti L."/>
            <person name="Westerberg I."/>
            <person name="Brannstrom I.O."/>
            <person name="Guillou S."/>
            <person name="Cros-Aarteil S."/>
            <person name="Calhoun S."/>
            <person name="Haridas S."/>
            <person name="Kuo A."/>
            <person name="Mondo S."/>
            <person name="Pangilinan J."/>
            <person name="Riley R."/>
            <person name="Labutti K."/>
            <person name="Andreopoulos B."/>
            <person name="Lipzen A."/>
            <person name="Chen C."/>
            <person name="Yanf M."/>
            <person name="Daum C."/>
            <person name="Ng V."/>
            <person name="Clum A."/>
            <person name="Steindorff A."/>
            <person name="Ohm R."/>
            <person name="Martin F."/>
            <person name="Silar P."/>
            <person name="Natvig D."/>
            <person name="Lalanne C."/>
            <person name="Gautier V."/>
            <person name="Ament-Velasquez S.L."/>
            <person name="Kruys A."/>
            <person name="Hutchinson M.I."/>
            <person name="Powell A.J."/>
            <person name="Barry K."/>
            <person name="Miller A.N."/>
            <person name="Grigoriev I.V."/>
            <person name="Debuchy R."/>
            <person name="Gladieux P."/>
            <person name="Thoren M.H."/>
            <person name="Johannesson H."/>
        </authorList>
    </citation>
    <scope>NUCLEOTIDE SEQUENCE</scope>
    <source>
        <strain evidence="8">CBS 606.72</strain>
    </source>
</reference>
<feature type="domain" description="FAD-binding" evidence="7">
    <location>
        <begin position="5"/>
        <end position="337"/>
    </location>
</feature>
<protein>
    <recommendedName>
        <fullName evidence="7">FAD-binding domain-containing protein</fullName>
    </recommendedName>
</protein>
<dbReference type="InterPro" id="IPR036188">
    <property type="entry name" value="FAD/NAD-bd_sf"/>
</dbReference>
<name>A0AA40BZU8_9PEZI</name>
<dbReference type="InterPro" id="IPR050562">
    <property type="entry name" value="FAD_mOase_fung"/>
</dbReference>
<evidence type="ECO:0000256" key="2">
    <source>
        <dbReference type="ARBA" id="ARBA00007992"/>
    </source>
</evidence>
<gene>
    <name evidence="8" type="ORF">B0T14DRAFT_519480</name>
</gene>
<dbReference type="GO" id="GO:0071949">
    <property type="term" value="F:FAD binding"/>
    <property type="evidence" value="ECO:0007669"/>
    <property type="project" value="InterPro"/>
</dbReference>
<dbReference type="Gene3D" id="3.50.50.60">
    <property type="entry name" value="FAD/NAD(P)-binding domain"/>
    <property type="match status" value="1"/>
</dbReference>
<evidence type="ECO:0000256" key="3">
    <source>
        <dbReference type="ARBA" id="ARBA00022630"/>
    </source>
</evidence>
<comment type="similarity">
    <text evidence="2">Belongs to the paxM FAD-dependent monooxygenase family.</text>
</comment>
<dbReference type="PRINTS" id="PR00420">
    <property type="entry name" value="RNGMNOXGNASE"/>
</dbReference>
<dbReference type="PANTHER" id="PTHR47356:SF2">
    <property type="entry name" value="FAD-BINDING DOMAIN-CONTAINING PROTEIN-RELATED"/>
    <property type="match status" value="1"/>
</dbReference>
<dbReference type="Proteomes" id="UP001175000">
    <property type="component" value="Unassembled WGS sequence"/>
</dbReference>
<evidence type="ECO:0000256" key="4">
    <source>
        <dbReference type="ARBA" id="ARBA00022827"/>
    </source>
</evidence>
<keyword evidence="9" id="KW-1185">Reference proteome</keyword>
<evidence type="ECO:0000256" key="1">
    <source>
        <dbReference type="ARBA" id="ARBA00001974"/>
    </source>
</evidence>
<dbReference type="Pfam" id="PF01494">
    <property type="entry name" value="FAD_binding_3"/>
    <property type="match status" value="1"/>
</dbReference>
<evidence type="ECO:0000259" key="7">
    <source>
        <dbReference type="Pfam" id="PF01494"/>
    </source>
</evidence>
<dbReference type="GO" id="GO:0004497">
    <property type="term" value="F:monooxygenase activity"/>
    <property type="evidence" value="ECO:0007669"/>
    <property type="project" value="InterPro"/>
</dbReference>
<keyword evidence="3" id="KW-0285">Flavoprotein</keyword>
<evidence type="ECO:0000313" key="8">
    <source>
        <dbReference type="EMBL" id="KAK0619549.1"/>
    </source>
</evidence>
<accession>A0AA40BZU8</accession>
<evidence type="ECO:0000256" key="5">
    <source>
        <dbReference type="ARBA" id="ARBA00023002"/>
    </source>
</evidence>
<evidence type="ECO:0000256" key="6">
    <source>
        <dbReference type="SAM" id="MobiDB-lite"/>
    </source>
</evidence>
<comment type="cofactor">
    <cofactor evidence="1">
        <name>FAD</name>
        <dbReference type="ChEBI" id="CHEBI:57692"/>
    </cofactor>
</comment>